<dbReference type="STRING" id="212042.APH_1260"/>
<dbReference type="PaxDb" id="212042-APH_1260"/>
<dbReference type="AlphaFoldDB" id="Q2GIM1"/>
<dbReference type="KEGG" id="aph:APH_1260"/>
<name>Q2GIM1_ANAPZ</name>
<keyword evidence="2" id="KW-1185">Reference proteome</keyword>
<dbReference type="EnsemblBacteria" id="ABD44160">
    <property type="protein sequence ID" value="ABD44160"/>
    <property type="gene ID" value="APH_1260"/>
</dbReference>
<dbReference type="EMBL" id="CP000235">
    <property type="protein sequence ID" value="ABD44160.1"/>
    <property type="molecule type" value="Genomic_DNA"/>
</dbReference>
<evidence type="ECO:0000313" key="2">
    <source>
        <dbReference type="Proteomes" id="UP000001943"/>
    </source>
</evidence>
<accession>Q2GIM1</accession>
<dbReference type="Proteomes" id="UP000001943">
    <property type="component" value="Chromosome"/>
</dbReference>
<reference evidence="1 2" key="1">
    <citation type="journal article" date="2006" name="PLoS Genet.">
        <title>Comparative genomics of emerging human ehrlichiosis agents.</title>
        <authorList>
            <person name="Dunning Hotopp J.C."/>
            <person name="Lin M."/>
            <person name="Madupu R."/>
            <person name="Crabtree J."/>
            <person name="Angiuoli S.V."/>
            <person name="Eisen J.A."/>
            <person name="Seshadri R."/>
            <person name="Ren Q."/>
            <person name="Wu M."/>
            <person name="Utterback T.R."/>
            <person name="Smith S."/>
            <person name="Lewis M."/>
            <person name="Khouri H."/>
            <person name="Zhang C."/>
            <person name="Niu H."/>
            <person name="Lin Q."/>
            <person name="Ohashi N."/>
            <person name="Zhi N."/>
            <person name="Nelson W."/>
            <person name="Brinkac L.M."/>
            <person name="Dodson R.J."/>
            <person name="Rosovitz M.J."/>
            <person name="Sundaram J."/>
            <person name="Daugherty S.C."/>
            <person name="Davidsen T."/>
            <person name="Durkin A.S."/>
            <person name="Gwinn M."/>
            <person name="Haft D.H."/>
            <person name="Selengut J.D."/>
            <person name="Sullivan S.A."/>
            <person name="Zafar N."/>
            <person name="Zhou L."/>
            <person name="Benahmed F."/>
            <person name="Forberger H."/>
            <person name="Halpin R."/>
            <person name="Mulligan S."/>
            <person name="Robinson J."/>
            <person name="White O."/>
            <person name="Rikihisa Y."/>
            <person name="Tettelin H."/>
        </authorList>
    </citation>
    <scope>NUCLEOTIDE SEQUENCE [LARGE SCALE GENOMIC DNA]</scope>
    <source>
        <strain evidence="1 2">HZ</strain>
    </source>
</reference>
<proteinExistence type="predicted"/>
<protein>
    <submittedName>
        <fullName evidence="1">Uncharacterized protein</fullName>
    </submittedName>
</protein>
<gene>
    <name evidence="1" type="ordered locus">APH_1260</name>
</gene>
<sequence>MHALQLSYCVGYKVVIVGSCGNVRRCCVVISS</sequence>
<dbReference type="HOGENOM" id="CLU_3387751_0_0_5"/>
<evidence type="ECO:0000313" key="1">
    <source>
        <dbReference type="EMBL" id="ABD44160.1"/>
    </source>
</evidence>
<organism evidence="1 2">
    <name type="scientific">Anaplasma phagocytophilum (strain HZ)</name>
    <dbReference type="NCBI Taxonomy" id="212042"/>
    <lineage>
        <taxon>Bacteria</taxon>
        <taxon>Pseudomonadati</taxon>
        <taxon>Pseudomonadota</taxon>
        <taxon>Alphaproteobacteria</taxon>
        <taxon>Rickettsiales</taxon>
        <taxon>Anaplasmataceae</taxon>
        <taxon>Anaplasma</taxon>
        <taxon>phagocytophilum group</taxon>
    </lineage>
</organism>